<comment type="caution">
    <text evidence="2">The sequence shown here is derived from an EMBL/GenBank/DDBJ whole genome shotgun (WGS) entry which is preliminary data.</text>
</comment>
<dbReference type="Proteomes" id="UP001266305">
    <property type="component" value="Unassembled WGS sequence"/>
</dbReference>
<gene>
    <name evidence="2" type="ORF">P7K49_025786</name>
</gene>
<sequence length="146" mass="16509">MEIRACGVGGVNVNGGSGDCLVDSFFNKFCELRKEDDRMKEKLSDARTSNTTTPQQPSPGTSLSTSRRPSVRMSGMPYIPRIQRDYRGRQHWKHVTRHWPRRKGEDNAKTPRVSCMPDPDPLAASRTKRDRQVSLASEEGTGSFRR</sequence>
<accession>A0ABQ9UI62</accession>
<keyword evidence="3" id="KW-1185">Reference proteome</keyword>
<feature type="region of interest" description="Disordered" evidence="1">
    <location>
        <begin position="37"/>
        <end position="146"/>
    </location>
</feature>
<evidence type="ECO:0000313" key="2">
    <source>
        <dbReference type="EMBL" id="KAK2096752.1"/>
    </source>
</evidence>
<proteinExistence type="predicted"/>
<name>A0ABQ9UI62_SAGOE</name>
<dbReference type="EMBL" id="JASSZA010000012">
    <property type="protein sequence ID" value="KAK2096752.1"/>
    <property type="molecule type" value="Genomic_DNA"/>
</dbReference>
<feature type="compositionally biased region" description="Basic residues" evidence="1">
    <location>
        <begin position="89"/>
        <end position="101"/>
    </location>
</feature>
<protein>
    <submittedName>
        <fullName evidence="2">Uncharacterized protein</fullName>
    </submittedName>
</protein>
<reference evidence="2 3" key="1">
    <citation type="submission" date="2023-05" db="EMBL/GenBank/DDBJ databases">
        <title>B98-5 Cell Line De Novo Hybrid Assembly: An Optical Mapping Approach.</title>
        <authorList>
            <person name="Kananen K."/>
            <person name="Auerbach J.A."/>
            <person name="Kautto E."/>
            <person name="Blachly J.S."/>
        </authorList>
    </citation>
    <scope>NUCLEOTIDE SEQUENCE [LARGE SCALE GENOMIC DNA]</scope>
    <source>
        <strain evidence="2">B95-8</strain>
        <tissue evidence="2">Cell line</tissue>
    </source>
</reference>
<evidence type="ECO:0000256" key="1">
    <source>
        <dbReference type="SAM" id="MobiDB-lite"/>
    </source>
</evidence>
<organism evidence="2 3">
    <name type="scientific">Saguinus oedipus</name>
    <name type="common">Cotton-top tamarin</name>
    <name type="synonym">Oedipomidas oedipus</name>
    <dbReference type="NCBI Taxonomy" id="9490"/>
    <lineage>
        <taxon>Eukaryota</taxon>
        <taxon>Metazoa</taxon>
        <taxon>Chordata</taxon>
        <taxon>Craniata</taxon>
        <taxon>Vertebrata</taxon>
        <taxon>Euteleostomi</taxon>
        <taxon>Mammalia</taxon>
        <taxon>Eutheria</taxon>
        <taxon>Euarchontoglires</taxon>
        <taxon>Primates</taxon>
        <taxon>Haplorrhini</taxon>
        <taxon>Platyrrhini</taxon>
        <taxon>Cebidae</taxon>
        <taxon>Callitrichinae</taxon>
        <taxon>Saguinus</taxon>
    </lineage>
</organism>
<feature type="compositionally biased region" description="Low complexity" evidence="1">
    <location>
        <begin position="48"/>
        <end position="66"/>
    </location>
</feature>
<evidence type="ECO:0000313" key="3">
    <source>
        <dbReference type="Proteomes" id="UP001266305"/>
    </source>
</evidence>